<name>A0A2H3C2Q9_9AGAR</name>
<gene>
    <name evidence="1" type="ORF">ARMSODRAFT_971946</name>
</gene>
<evidence type="ECO:0000313" key="1">
    <source>
        <dbReference type="EMBL" id="PBK73512.1"/>
    </source>
</evidence>
<dbReference type="EMBL" id="KZ293420">
    <property type="protein sequence ID" value="PBK73512.1"/>
    <property type="molecule type" value="Genomic_DNA"/>
</dbReference>
<evidence type="ECO:0000313" key="2">
    <source>
        <dbReference type="Proteomes" id="UP000218334"/>
    </source>
</evidence>
<reference evidence="2" key="1">
    <citation type="journal article" date="2017" name="Nat. Ecol. Evol.">
        <title>Genome expansion and lineage-specific genetic innovations in the forest pathogenic fungi Armillaria.</title>
        <authorList>
            <person name="Sipos G."/>
            <person name="Prasanna A.N."/>
            <person name="Walter M.C."/>
            <person name="O'Connor E."/>
            <person name="Balint B."/>
            <person name="Krizsan K."/>
            <person name="Kiss B."/>
            <person name="Hess J."/>
            <person name="Varga T."/>
            <person name="Slot J."/>
            <person name="Riley R."/>
            <person name="Boka B."/>
            <person name="Rigling D."/>
            <person name="Barry K."/>
            <person name="Lee J."/>
            <person name="Mihaltcheva S."/>
            <person name="LaButti K."/>
            <person name="Lipzen A."/>
            <person name="Waldron R."/>
            <person name="Moloney N.M."/>
            <person name="Sperisen C."/>
            <person name="Kredics L."/>
            <person name="Vagvoelgyi C."/>
            <person name="Patrignani A."/>
            <person name="Fitzpatrick D."/>
            <person name="Nagy I."/>
            <person name="Doyle S."/>
            <person name="Anderson J.B."/>
            <person name="Grigoriev I.V."/>
            <person name="Gueldener U."/>
            <person name="Muensterkoetter M."/>
            <person name="Nagy L.G."/>
        </authorList>
    </citation>
    <scope>NUCLEOTIDE SEQUENCE [LARGE SCALE GENOMIC DNA]</scope>
    <source>
        <strain evidence="2">28-4</strain>
    </source>
</reference>
<protein>
    <submittedName>
        <fullName evidence="1">Uncharacterized protein</fullName>
    </submittedName>
</protein>
<proteinExistence type="predicted"/>
<dbReference type="Proteomes" id="UP000218334">
    <property type="component" value="Unassembled WGS sequence"/>
</dbReference>
<dbReference type="AlphaFoldDB" id="A0A2H3C2Q9"/>
<sequence length="163" mass="18287">MNDSIPEPSPSTIAQPGIELKKNIRSLTKEPELHEKNGHLLVNYKLLWHFKEGGSALDCGGLKVGQNVGFMWTTRTEFAGNILTSARTPGVLPRDRSPTNDTLPSPFAFDSTLLAWDSSLAFSRGIINYLWKIEENLQVSSPRLFFAQQSHGRRSKLRFLTMT</sequence>
<organism evidence="1 2">
    <name type="scientific">Armillaria solidipes</name>
    <dbReference type="NCBI Taxonomy" id="1076256"/>
    <lineage>
        <taxon>Eukaryota</taxon>
        <taxon>Fungi</taxon>
        <taxon>Dikarya</taxon>
        <taxon>Basidiomycota</taxon>
        <taxon>Agaricomycotina</taxon>
        <taxon>Agaricomycetes</taxon>
        <taxon>Agaricomycetidae</taxon>
        <taxon>Agaricales</taxon>
        <taxon>Marasmiineae</taxon>
        <taxon>Physalacriaceae</taxon>
        <taxon>Armillaria</taxon>
    </lineage>
</organism>
<accession>A0A2H3C2Q9</accession>
<keyword evidence="2" id="KW-1185">Reference proteome</keyword>